<dbReference type="GO" id="GO:0016020">
    <property type="term" value="C:membrane"/>
    <property type="evidence" value="ECO:0007669"/>
    <property type="project" value="UniProtKB-SubCell"/>
</dbReference>
<dbReference type="PANTHER" id="PTHR45683">
    <property type="entry name" value="MITOCHONDRIAL NICOTINAMIDE ADENINE DINUCLEOTIDE TRANSPORTER 1-RELATED-RELATED"/>
    <property type="match status" value="1"/>
</dbReference>
<evidence type="ECO:0000256" key="3">
    <source>
        <dbReference type="ARBA" id="ARBA00022448"/>
    </source>
</evidence>
<comment type="subcellular location">
    <subcellularLocation>
        <location evidence="1">Membrane</location>
        <topology evidence="1">Multi-pass membrane protein</topology>
    </subcellularLocation>
</comment>
<evidence type="ECO:0000256" key="6">
    <source>
        <dbReference type="ARBA" id="ARBA00022989"/>
    </source>
</evidence>
<dbReference type="EMBL" id="CH991545">
    <property type="protein sequence ID" value="EDQ91334.1"/>
    <property type="molecule type" value="Genomic_DNA"/>
</dbReference>
<dbReference type="InterPro" id="IPR044712">
    <property type="entry name" value="SLC25A32-like"/>
</dbReference>
<proteinExistence type="inferred from homology"/>
<evidence type="ECO:0000256" key="8">
    <source>
        <dbReference type="PROSITE-ProRule" id="PRU00282"/>
    </source>
</evidence>
<evidence type="ECO:0000256" key="4">
    <source>
        <dbReference type="ARBA" id="ARBA00022692"/>
    </source>
</evidence>
<reference evidence="10 11" key="1">
    <citation type="journal article" date="2008" name="Nature">
        <title>The genome of the choanoflagellate Monosiga brevicollis and the origin of metazoans.</title>
        <authorList>
            <consortium name="JGI Sequencing"/>
            <person name="King N."/>
            <person name="Westbrook M.J."/>
            <person name="Young S.L."/>
            <person name="Kuo A."/>
            <person name="Abedin M."/>
            <person name="Chapman J."/>
            <person name="Fairclough S."/>
            <person name="Hellsten U."/>
            <person name="Isogai Y."/>
            <person name="Letunic I."/>
            <person name="Marr M."/>
            <person name="Pincus D."/>
            <person name="Putnam N."/>
            <person name="Rokas A."/>
            <person name="Wright K.J."/>
            <person name="Zuzow R."/>
            <person name="Dirks W."/>
            <person name="Good M."/>
            <person name="Goodstein D."/>
            <person name="Lemons D."/>
            <person name="Li W."/>
            <person name="Lyons J.B."/>
            <person name="Morris A."/>
            <person name="Nichols S."/>
            <person name="Richter D.J."/>
            <person name="Salamov A."/>
            <person name="Bork P."/>
            <person name="Lim W.A."/>
            <person name="Manning G."/>
            <person name="Miller W.T."/>
            <person name="McGinnis W."/>
            <person name="Shapiro H."/>
            <person name="Tjian R."/>
            <person name="Grigoriev I.V."/>
            <person name="Rokhsar D."/>
        </authorList>
    </citation>
    <scope>NUCLEOTIDE SEQUENCE [LARGE SCALE GENOMIC DNA]</scope>
    <source>
        <strain evidence="11">MX1 / ATCC 50154</strain>
    </source>
</reference>
<evidence type="ECO:0000313" key="10">
    <source>
        <dbReference type="EMBL" id="EDQ91334.1"/>
    </source>
</evidence>
<feature type="non-terminal residue" evidence="10">
    <location>
        <position position="230"/>
    </location>
</feature>
<name>A9UU01_MONBE</name>
<feature type="repeat" description="Solcar" evidence="8">
    <location>
        <begin position="1"/>
        <end position="94"/>
    </location>
</feature>
<feature type="repeat" description="Solcar" evidence="8">
    <location>
        <begin position="104"/>
        <end position="191"/>
    </location>
</feature>
<dbReference type="InterPro" id="IPR023395">
    <property type="entry name" value="MCP_dom_sf"/>
</dbReference>
<dbReference type="KEGG" id="mbr:MONBRDRAFT_1922"/>
<dbReference type="FunCoup" id="A9UU01">
    <property type="interactions" value="1356"/>
</dbReference>
<keyword evidence="4 8" id="KW-0812">Transmembrane</keyword>
<evidence type="ECO:0000256" key="1">
    <source>
        <dbReference type="ARBA" id="ARBA00004141"/>
    </source>
</evidence>
<keyword evidence="11" id="KW-1185">Reference proteome</keyword>
<evidence type="ECO:0000256" key="7">
    <source>
        <dbReference type="ARBA" id="ARBA00023136"/>
    </source>
</evidence>
<dbReference type="RefSeq" id="XP_001743756.1">
    <property type="nucleotide sequence ID" value="XM_001743704.1"/>
</dbReference>
<dbReference type="STRING" id="81824.A9UU01"/>
<evidence type="ECO:0000256" key="5">
    <source>
        <dbReference type="ARBA" id="ARBA00022737"/>
    </source>
</evidence>
<keyword evidence="6" id="KW-1133">Transmembrane helix</keyword>
<evidence type="ECO:0000256" key="2">
    <source>
        <dbReference type="ARBA" id="ARBA00006375"/>
    </source>
</evidence>
<dbReference type="GO" id="GO:0008517">
    <property type="term" value="F:folic acid transmembrane transporter activity"/>
    <property type="evidence" value="ECO:0000318"/>
    <property type="project" value="GO_Central"/>
</dbReference>
<dbReference type="GO" id="GO:0005739">
    <property type="term" value="C:mitochondrion"/>
    <property type="evidence" value="ECO:0000318"/>
    <property type="project" value="GO_Central"/>
</dbReference>
<accession>A9UU01</accession>
<dbReference type="OMA" id="TTVWKHE"/>
<evidence type="ECO:0000313" key="11">
    <source>
        <dbReference type="Proteomes" id="UP000001357"/>
    </source>
</evidence>
<dbReference type="GeneID" id="5889283"/>
<dbReference type="Gene3D" id="1.50.40.10">
    <property type="entry name" value="Mitochondrial carrier domain"/>
    <property type="match status" value="1"/>
</dbReference>
<dbReference type="InParanoid" id="A9UU01"/>
<dbReference type="AlphaFoldDB" id="A9UU01"/>
<comment type="similarity">
    <text evidence="2 9">Belongs to the mitochondrial carrier (TC 2.A.29) family.</text>
</comment>
<feature type="non-terminal residue" evidence="10">
    <location>
        <position position="1"/>
    </location>
</feature>
<organism evidence="10 11">
    <name type="scientific">Monosiga brevicollis</name>
    <name type="common">Choanoflagellate</name>
    <dbReference type="NCBI Taxonomy" id="81824"/>
    <lineage>
        <taxon>Eukaryota</taxon>
        <taxon>Choanoflagellata</taxon>
        <taxon>Craspedida</taxon>
        <taxon>Salpingoecidae</taxon>
        <taxon>Monosiga</taxon>
    </lineage>
</organism>
<gene>
    <name evidence="10" type="ORF">MONBRDRAFT_1922</name>
</gene>
<dbReference type="Pfam" id="PF00153">
    <property type="entry name" value="Mito_carr"/>
    <property type="match status" value="2"/>
</dbReference>
<keyword evidence="3 9" id="KW-0813">Transport</keyword>
<keyword evidence="5" id="KW-0677">Repeat</keyword>
<dbReference type="GO" id="GO:0055085">
    <property type="term" value="P:transmembrane transport"/>
    <property type="evidence" value="ECO:0000318"/>
    <property type="project" value="GO_Central"/>
</dbReference>
<sequence>HLLAGTLAGVTTPLVVHPLDLVKVRLQVQDAERLEAGATAQNQRPYYRGTWHCLRTVAQEEGWRALYQGVIPNAVGSAASWGSYFFFYNAFKRMMQAHVEADRLGNLHHLAAGTLGGMSTLIMTNPIWVVKTRMCVQDARGPERYTGLISALSTILREEGVRGLYKGFGPGMLATSHGGFQFMAYERYKTRVNGFRGRAHDGQLTVPEYLVGAMLSKTFAGTLTYPLQVV</sequence>
<dbReference type="GO" id="GO:0015230">
    <property type="term" value="F:FAD transmembrane transporter activity"/>
    <property type="evidence" value="ECO:0000318"/>
    <property type="project" value="GO_Central"/>
</dbReference>
<dbReference type="PROSITE" id="PS50920">
    <property type="entry name" value="SOLCAR"/>
    <property type="match status" value="2"/>
</dbReference>
<dbReference type="InterPro" id="IPR018108">
    <property type="entry name" value="MCP_transmembrane"/>
</dbReference>
<evidence type="ECO:0000256" key="9">
    <source>
        <dbReference type="RuleBase" id="RU000488"/>
    </source>
</evidence>
<dbReference type="SUPFAM" id="SSF103506">
    <property type="entry name" value="Mitochondrial carrier"/>
    <property type="match status" value="1"/>
</dbReference>
<dbReference type="eggNOG" id="KOG0764">
    <property type="taxonomic scope" value="Eukaryota"/>
</dbReference>
<dbReference type="Proteomes" id="UP000001357">
    <property type="component" value="Unassembled WGS sequence"/>
</dbReference>
<keyword evidence="7 8" id="KW-0472">Membrane</keyword>
<protein>
    <submittedName>
        <fullName evidence="10">Uncharacterized protein</fullName>
    </submittedName>
</protein>